<dbReference type="GO" id="GO:0015833">
    <property type="term" value="P:peptide transport"/>
    <property type="evidence" value="ECO:0007669"/>
    <property type="project" value="TreeGrafter"/>
</dbReference>
<dbReference type="PANTHER" id="PTHR30290">
    <property type="entry name" value="PERIPLASMIC BINDING COMPONENT OF ABC TRANSPORTER"/>
    <property type="match status" value="1"/>
</dbReference>
<evidence type="ECO:0000256" key="1">
    <source>
        <dbReference type="SAM" id="Phobius"/>
    </source>
</evidence>
<keyword evidence="1" id="KW-0812">Transmembrane</keyword>
<dbReference type="EMBL" id="BARU01003310">
    <property type="protein sequence ID" value="GAH22558.1"/>
    <property type="molecule type" value="Genomic_DNA"/>
</dbReference>
<name>X1FP76_9ZZZZ</name>
<gene>
    <name evidence="3" type="ORF">S03H2_07249</name>
</gene>
<keyword evidence="1" id="KW-1133">Transmembrane helix</keyword>
<keyword evidence="1" id="KW-0472">Membrane</keyword>
<dbReference type="Gene3D" id="3.10.105.10">
    <property type="entry name" value="Dipeptide-binding Protein, Domain 3"/>
    <property type="match status" value="1"/>
</dbReference>
<comment type="caution">
    <text evidence="3">The sequence shown here is derived from an EMBL/GenBank/DDBJ whole genome shotgun (WGS) entry which is preliminary data.</text>
</comment>
<reference evidence="3" key="1">
    <citation type="journal article" date="2014" name="Front. Microbiol.">
        <title>High frequency of phylogenetically diverse reductive dehalogenase-homologous genes in deep subseafloor sedimentary metagenomes.</title>
        <authorList>
            <person name="Kawai M."/>
            <person name="Futagami T."/>
            <person name="Toyoda A."/>
            <person name="Takaki Y."/>
            <person name="Nishi S."/>
            <person name="Hori S."/>
            <person name="Arai W."/>
            <person name="Tsubouchi T."/>
            <person name="Morono Y."/>
            <person name="Uchiyama I."/>
            <person name="Ito T."/>
            <person name="Fujiyama A."/>
            <person name="Inagaki F."/>
            <person name="Takami H."/>
        </authorList>
    </citation>
    <scope>NUCLEOTIDE SEQUENCE</scope>
    <source>
        <strain evidence="3">Expedition CK06-06</strain>
    </source>
</reference>
<feature type="non-terminal residue" evidence="3">
    <location>
        <position position="1"/>
    </location>
</feature>
<proteinExistence type="predicted"/>
<organism evidence="3">
    <name type="scientific">marine sediment metagenome</name>
    <dbReference type="NCBI Taxonomy" id="412755"/>
    <lineage>
        <taxon>unclassified sequences</taxon>
        <taxon>metagenomes</taxon>
        <taxon>ecological metagenomes</taxon>
    </lineage>
</organism>
<evidence type="ECO:0000259" key="2">
    <source>
        <dbReference type="Pfam" id="PF00496"/>
    </source>
</evidence>
<accession>X1FP76</accession>
<dbReference type="InterPro" id="IPR039424">
    <property type="entry name" value="SBP_5"/>
</dbReference>
<dbReference type="InterPro" id="IPR000914">
    <property type="entry name" value="SBP_5_dom"/>
</dbReference>
<dbReference type="Pfam" id="PF00496">
    <property type="entry name" value="SBP_bac_5"/>
    <property type="match status" value="1"/>
</dbReference>
<evidence type="ECO:0000313" key="3">
    <source>
        <dbReference type="EMBL" id="GAH22558.1"/>
    </source>
</evidence>
<dbReference type="SUPFAM" id="SSF53850">
    <property type="entry name" value="Periplasmic binding protein-like II"/>
    <property type="match status" value="1"/>
</dbReference>
<feature type="domain" description="Solute-binding protein family 5" evidence="2">
    <location>
        <begin position="48"/>
        <end position="243"/>
    </location>
</feature>
<dbReference type="GO" id="GO:1904680">
    <property type="term" value="F:peptide transmembrane transporter activity"/>
    <property type="evidence" value="ECO:0007669"/>
    <property type="project" value="TreeGrafter"/>
</dbReference>
<dbReference type="Gene3D" id="3.40.190.10">
    <property type="entry name" value="Periplasmic binding protein-like II"/>
    <property type="match status" value="1"/>
</dbReference>
<protein>
    <recommendedName>
        <fullName evidence="2">Solute-binding protein family 5 domain-containing protein</fullName>
    </recommendedName>
</protein>
<dbReference type="AlphaFoldDB" id="X1FP76"/>
<sequence>VDFWARLPWEMLPEFFLNSSDPTVSYTSGDAQCTGFYTGILTTAPWVYYSTSAFGCGKYMLDYAMSSVTVLQASPFWMGIGVIDGTEQDLDIETFNVRVIPDISAELAEFKAGKLDWTGLTAFPSDRKQMQADSRFEVQSFLTASFTFMFYNLRRPFIGGTDNAVYLDAPGKADYTKGVAVRKAMNYAIDRDEMNQVIHDGEYLLSHSLIYPFTAFYYYNDIIKYNRDLKASEEWLLAAGYDVTITGVPVPIFGILAAIGAAAFVALYKKKK</sequence>
<feature type="transmembrane region" description="Helical" evidence="1">
    <location>
        <begin position="248"/>
        <end position="268"/>
    </location>
</feature>